<feature type="compositionally biased region" description="Basic and acidic residues" evidence="1">
    <location>
        <begin position="615"/>
        <end position="624"/>
    </location>
</feature>
<dbReference type="OrthoDB" id="5398572at2759"/>
<comment type="caution">
    <text evidence="2">The sequence shown here is derived from an EMBL/GenBank/DDBJ whole genome shotgun (WGS) entry which is preliminary data.</text>
</comment>
<gene>
    <name evidence="2" type="ORF">EK21DRAFT_57998</name>
</gene>
<feature type="compositionally biased region" description="Polar residues" evidence="1">
    <location>
        <begin position="629"/>
        <end position="641"/>
    </location>
</feature>
<organism evidence="2 3">
    <name type="scientific">Setomelanomma holmii</name>
    <dbReference type="NCBI Taxonomy" id="210430"/>
    <lineage>
        <taxon>Eukaryota</taxon>
        <taxon>Fungi</taxon>
        <taxon>Dikarya</taxon>
        <taxon>Ascomycota</taxon>
        <taxon>Pezizomycotina</taxon>
        <taxon>Dothideomycetes</taxon>
        <taxon>Pleosporomycetidae</taxon>
        <taxon>Pleosporales</taxon>
        <taxon>Pleosporineae</taxon>
        <taxon>Phaeosphaeriaceae</taxon>
        <taxon>Setomelanomma</taxon>
    </lineage>
</organism>
<keyword evidence="3" id="KW-1185">Reference proteome</keyword>
<feature type="compositionally biased region" description="Acidic residues" evidence="1">
    <location>
        <begin position="660"/>
        <end position="670"/>
    </location>
</feature>
<dbReference type="AlphaFoldDB" id="A0A9P4HI25"/>
<evidence type="ECO:0008006" key="4">
    <source>
        <dbReference type="Google" id="ProtNLM"/>
    </source>
</evidence>
<evidence type="ECO:0000256" key="1">
    <source>
        <dbReference type="SAM" id="MobiDB-lite"/>
    </source>
</evidence>
<feature type="region of interest" description="Disordered" evidence="1">
    <location>
        <begin position="1"/>
        <end position="93"/>
    </location>
</feature>
<sequence length="857" mass="96074">MADRRGVRSASRCKTPTPQPSSKVNTPQAGRAARARGARSASRDPEQVIEVQKPARRSARQASVTAVTDESDLEAQATRKIKRRPAKEAAPDLTVVEEGDTQIDLQEAPGTPTRTQLENANLFRSPGAASEMSGTTAISSFSMVEAEFLDPKKMLKHLRKLCESASEFLEHLAPDQGRVEDDMHHILEIQKPDSDFTDEYRDFNEELELHLKHYKSEEHNYIHLRAAHRALFDANHDVAAAQSGLDLILYLANLLVFAKQMIHSDRNEKETWDALRQLDHSFPSQFMRALDAESTSAGESGLLQDTFNLALDLRTQLAILVLERSSADSDFNPDDVLTEVFLRLESSQETIGAIVRAWNIAALGGGDSALPSQFRISVIARLNKIREHFPLDNESLESGDVIDLEGLGANFPWDATILRLLHWARLRHRELHAAIEALGGGVAILQNVKRQIEEPRRTSQPPRAASIPQESPRRKRKSFGERRRTSRRFDPHAPIDVRAIDALKARERLSAASSAQTAQEEQTTEPIVVEEPQEELPVADEQLIERQPIVGEEEQEQPVDLGEEVVHPEDEVVEAEDQLNAQPAGPPASSAALLQALKKVSNPGKENRTTSIFDRQAHAQRVEFGDGFDTQSTPGPSTQQKGKQRAQPSPRRKRPRTVEIDSDSEDDAFEAEDRAARVQVRRQKAPVTKKVRIDPASSAAPPSHQPPPRRNVHDDFIPEPEQESVSETEAPDMTEEAPPSSLYQDQKKLAKQNRNILVPRSRIDERKPRTDWTTEAENAFAEYMEMFPCKWAAIERHDRDEGYKLLQDRTQVNLKDKARTMAINMIKSGTGLMPGFEDVIKPHTKDGERLLDAGYEW</sequence>
<feature type="compositionally biased region" description="Basic and acidic residues" evidence="1">
    <location>
        <begin position="478"/>
        <end position="493"/>
    </location>
</feature>
<feature type="region of interest" description="Disordered" evidence="1">
    <location>
        <begin position="453"/>
        <end position="493"/>
    </location>
</feature>
<proteinExistence type="predicted"/>
<name>A0A9P4HI25_9PLEO</name>
<protein>
    <recommendedName>
        <fullName evidence="4">Myb-like domain-containing protein</fullName>
    </recommendedName>
</protein>
<feature type="region of interest" description="Disordered" evidence="1">
    <location>
        <begin position="568"/>
        <end position="745"/>
    </location>
</feature>
<dbReference type="Proteomes" id="UP000799777">
    <property type="component" value="Unassembled WGS sequence"/>
</dbReference>
<feature type="region of interest" description="Disordered" evidence="1">
    <location>
        <begin position="511"/>
        <end position="534"/>
    </location>
</feature>
<evidence type="ECO:0000313" key="2">
    <source>
        <dbReference type="EMBL" id="KAF2033622.1"/>
    </source>
</evidence>
<dbReference type="CDD" id="cd11660">
    <property type="entry name" value="SANT_TRF"/>
    <property type="match status" value="1"/>
</dbReference>
<feature type="compositionally biased region" description="Polar residues" evidence="1">
    <location>
        <begin position="12"/>
        <end position="28"/>
    </location>
</feature>
<feature type="compositionally biased region" description="Low complexity" evidence="1">
    <location>
        <begin position="581"/>
        <end position="597"/>
    </location>
</feature>
<feature type="compositionally biased region" description="Basic residues" evidence="1">
    <location>
        <begin position="679"/>
        <end position="690"/>
    </location>
</feature>
<accession>A0A9P4HI25</accession>
<evidence type="ECO:0000313" key="3">
    <source>
        <dbReference type="Proteomes" id="UP000799777"/>
    </source>
</evidence>
<dbReference type="EMBL" id="ML978165">
    <property type="protein sequence ID" value="KAF2033622.1"/>
    <property type="molecule type" value="Genomic_DNA"/>
</dbReference>
<dbReference type="Gene3D" id="1.10.10.60">
    <property type="entry name" value="Homeodomain-like"/>
    <property type="match status" value="1"/>
</dbReference>
<reference evidence="2" key="1">
    <citation type="journal article" date="2020" name="Stud. Mycol.">
        <title>101 Dothideomycetes genomes: a test case for predicting lifestyles and emergence of pathogens.</title>
        <authorList>
            <person name="Haridas S."/>
            <person name="Albert R."/>
            <person name="Binder M."/>
            <person name="Bloem J."/>
            <person name="Labutti K."/>
            <person name="Salamov A."/>
            <person name="Andreopoulos B."/>
            <person name="Baker S."/>
            <person name="Barry K."/>
            <person name="Bills G."/>
            <person name="Bluhm B."/>
            <person name="Cannon C."/>
            <person name="Castanera R."/>
            <person name="Culley D."/>
            <person name="Daum C."/>
            <person name="Ezra D."/>
            <person name="Gonzalez J."/>
            <person name="Henrissat B."/>
            <person name="Kuo A."/>
            <person name="Liang C."/>
            <person name="Lipzen A."/>
            <person name="Lutzoni F."/>
            <person name="Magnuson J."/>
            <person name="Mondo S."/>
            <person name="Nolan M."/>
            <person name="Ohm R."/>
            <person name="Pangilinan J."/>
            <person name="Park H.-J."/>
            <person name="Ramirez L."/>
            <person name="Alfaro M."/>
            <person name="Sun H."/>
            <person name="Tritt A."/>
            <person name="Yoshinaga Y."/>
            <person name="Zwiers L.-H."/>
            <person name="Turgeon B."/>
            <person name="Goodwin S."/>
            <person name="Spatafora J."/>
            <person name="Crous P."/>
            <person name="Grigoriev I."/>
        </authorList>
    </citation>
    <scope>NUCLEOTIDE SEQUENCE</scope>
    <source>
        <strain evidence="2">CBS 110217</strain>
    </source>
</reference>
<feature type="compositionally biased region" description="Acidic residues" evidence="1">
    <location>
        <begin position="717"/>
        <end position="735"/>
    </location>
</feature>
<feature type="compositionally biased region" description="Low complexity" evidence="1">
    <location>
        <begin position="511"/>
        <end position="525"/>
    </location>
</feature>